<dbReference type="EMBL" id="WBMT01000006">
    <property type="protein sequence ID" value="KAB2348899.1"/>
    <property type="molecule type" value="Genomic_DNA"/>
</dbReference>
<dbReference type="AlphaFoldDB" id="A0A6H9Z2E9"/>
<dbReference type="InterPro" id="IPR000073">
    <property type="entry name" value="AB_hydrolase_1"/>
</dbReference>
<gene>
    <name evidence="2" type="ORF">F8566_14160</name>
</gene>
<evidence type="ECO:0000313" key="2">
    <source>
        <dbReference type="EMBL" id="KAB2348899.1"/>
    </source>
</evidence>
<protein>
    <submittedName>
        <fullName evidence="2">Alpha/beta hydrolase</fullName>
    </submittedName>
</protein>
<dbReference type="InterPro" id="IPR029058">
    <property type="entry name" value="AB_hydrolase_fold"/>
</dbReference>
<dbReference type="Proteomes" id="UP000468735">
    <property type="component" value="Unassembled WGS sequence"/>
</dbReference>
<dbReference type="GO" id="GO:0016787">
    <property type="term" value="F:hydrolase activity"/>
    <property type="evidence" value="ECO:0007669"/>
    <property type="project" value="UniProtKB-KW"/>
</dbReference>
<sequence>MATARLWEFAGVRGAITAHAWHREDPRYIAILTHGYGEHLGRYEHVAETLVRHGAVVCGPDHLGHGRSAGEPVLIEDFADVVADLHTVVESARSDHPDLPVVLIGHSMGGMIATRYAQLHGRDLTALVLSGPVLGRWDALSALLGLDEIPDIPIDPDTLSRDPAIGKAYTEDPLVWHGPFKRALLLATDACMRQIGEHGSLGDLPTLWIHGEDDQLVPLDGTRTGIEQIRGTDLTERIFFGARHEVFNETNRDEILSEVTAFLDRALPAR</sequence>
<proteinExistence type="predicted"/>
<dbReference type="Pfam" id="PF12146">
    <property type="entry name" value="Hydrolase_4"/>
    <property type="match status" value="1"/>
</dbReference>
<evidence type="ECO:0000313" key="3">
    <source>
        <dbReference type="Proteomes" id="UP000468735"/>
    </source>
</evidence>
<evidence type="ECO:0000259" key="1">
    <source>
        <dbReference type="Pfam" id="PF12146"/>
    </source>
</evidence>
<dbReference type="InterPro" id="IPR022742">
    <property type="entry name" value="Hydrolase_4"/>
</dbReference>
<dbReference type="PRINTS" id="PR00111">
    <property type="entry name" value="ABHYDROLASE"/>
</dbReference>
<feature type="domain" description="Serine aminopeptidase S33" evidence="1">
    <location>
        <begin position="25"/>
        <end position="251"/>
    </location>
</feature>
<dbReference type="PANTHER" id="PTHR11614">
    <property type="entry name" value="PHOSPHOLIPASE-RELATED"/>
    <property type="match status" value="1"/>
</dbReference>
<accession>A0A6H9Z2E9</accession>
<reference evidence="2 3" key="1">
    <citation type="submission" date="2019-09" db="EMBL/GenBank/DDBJ databases">
        <title>Actinomadura physcomitrii sp. nov., a novel actinomycete isolated from moss [Physcomitrium sphaericum (Ludw) Fuernr].</title>
        <authorList>
            <person name="Zhuang X."/>
            <person name="Liu C."/>
        </authorList>
    </citation>
    <scope>NUCLEOTIDE SEQUENCE [LARGE SCALE GENOMIC DNA]</scope>
    <source>
        <strain evidence="2 3">HMC1</strain>
    </source>
</reference>
<name>A0A6H9Z2E9_9ACTN</name>
<dbReference type="RefSeq" id="WP_151560673.1">
    <property type="nucleotide sequence ID" value="NZ_WBMT01000006.1"/>
</dbReference>
<dbReference type="SUPFAM" id="SSF53474">
    <property type="entry name" value="alpha/beta-Hydrolases"/>
    <property type="match status" value="1"/>
</dbReference>
<keyword evidence="3" id="KW-1185">Reference proteome</keyword>
<dbReference type="Gene3D" id="3.40.50.1820">
    <property type="entry name" value="alpha/beta hydrolase"/>
    <property type="match status" value="1"/>
</dbReference>
<organism evidence="2 3">
    <name type="scientific">Actinomadura rudentiformis</name>
    <dbReference type="NCBI Taxonomy" id="359158"/>
    <lineage>
        <taxon>Bacteria</taxon>
        <taxon>Bacillati</taxon>
        <taxon>Actinomycetota</taxon>
        <taxon>Actinomycetes</taxon>
        <taxon>Streptosporangiales</taxon>
        <taxon>Thermomonosporaceae</taxon>
        <taxon>Actinomadura</taxon>
    </lineage>
</organism>
<dbReference type="OrthoDB" id="9806902at2"/>
<dbReference type="InterPro" id="IPR051044">
    <property type="entry name" value="MAG_DAG_Lipase"/>
</dbReference>
<keyword evidence="2" id="KW-0378">Hydrolase</keyword>
<comment type="caution">
    <text evidence="2">The sequence shown here is derived from an EMBL/GenBank/DDBJ whole genome shotgun (WGS) entry which is preliminary data.</text>
</comment>